<gene>
    <name evidence="2" type="ORF">FEK34_15915</name>
</gene>
<organism evidence="2 3">
    <name type="scientific">Nocardia cyriacigeorgica</name>
    <dbReference type="NCBI Taxonomy" id="135487"/>
    <lineage>
        <taxon>Bacteria</taxon>
        <taxon>Bacillati</taxon>
        <taxon>Actinomycetota</taxon>
        <taxon>Actinomycetes</taxon>
        <taxon>Mycobacteriales</taxon>
        <taxon>Nocardiaceae</taxon>
        <taxon>Nocardia</taxon>
    </lineage>
</organism>
<proteinExistence type="predicted"/>
<comment type="caution">
    <text evidence="2">The sequence shown here is derived from an EMBL/GenBank/DDBJ whole genome shotgun (WGS) entry which is preliminary data.</text>
</comment>
<sequence length="514" mass="57470">MTAPTQTGPVEPTPFTLALAEIDELLATDPTAARARFTAALTVTSDTERELLDQAVDRFTRSPFDVAARQLGWMAKSRPEFRALIAHFITDTDPGLYHPDPGAPIEVGIEVAEWVSRQIRQRRAGERTHAVPSAATDAARLAPEAVAYRRARRGITGAVDLRHRDRDRRTREHHRRGDAEFAAYAATRLYAIDTEPGTGPVTSDPRKREHLMWAHVQAALWDRSYFLHVALDYCDRTRDLLTPPQRTDRTAADTPTGRDASLDAAARTLLGEHAEPAPARRRTDWRNSTLWAKVSTGDQRRFAAARTGLRVPDNYDESRPYNQLDEPEDTWEGSGLDYDRAVLVSYLGWPCVVCWIDRSDTDRRPVHVRDGRCVSDDGLCDVCRADGHPGIPPLPAQWTTRQFIESRCAYIATTYPRQARALLDRIRAASANSGSPAWRIITRWMDANLERPNPAPRTANRTHTRRRRTTLGAGQRVTRCDACTQTTVVHADGYCTTCRTALGLTVPPVHHSAA</sequence>
<dbReference type="EMBL" id="VBUT01000005">
    <property type="protein sequence ID" value="TLF77773.1"/>
    <property type="molecule type" value="Genomic_DNA"/>
</dbReference>
<reference evidence="2 3" key="1">
    <citation type="submission" date="2019-05" db="EMBL/GenBank/DDBJ databases">
        <title>Genomes sequences of two Nocardia cyriacigeorgica environmental isolates, type strains Nocardia asteroides ATCC 19247 and Nocardia cyriacigeorgica DSM 44484.</title>
        <authorList>
            <person name="Vautrin F."/>
            <person name="Bergeron E."/>
            <person name="Dubost A."/>
            <person name="Abrouk D."/>
            <person name="Rodriguez Nava V."/>
            <person name="Pujic P."/>
        </authorList>
    </citation>
    <scope>NUCLEOTIDE SEQUENCE [LARGE SCALE GENOMIC DNA]</scope>
    <source>
        <strain evidence="2 3">EML 446</strain>
    </source>
</reference>
<protein>
    <submittedName>
        <fullName evidence="2">Uncharacterized protein</fullName>
    </submittedName>
</protein>
<feature type="compositionally biased region" description="Basic residues" evidence="1">
    <location>
        <begin position="460"/>
        <end position="469"/>
    </location>
</feature>
<dbReference type="Proteomes" id="UP000306378">
    <property type="component" value="Unassembled WGS sequence"/>
</dbReference>
<feature type="region of interest" description="Disordered" evidence="1">
    <location>
        <begin position="451"/>
        <end position="471"/>
    </location>
</feature>
<accession>A0A5R8NQ62</accession>
<evidence type="ECO:0000313" key="2">
    <source>
        <dbReference type="EMBL" id="TLF77773.1"/>
    </source>
</evidence>
<dbReference type="AlphaFoldDB" id="A0A5R8NQ62"/>
<feature type="region of interest" description="Disordered" evidence="1">
    <location>
        <begin position="241"/>
        <end position="260"/>
    </location>
</feature>
<name>A0A5R8NQ62_9NOCA</name>
<dbReference type="RefSeq" id="WP_014351090.1">
    <property type="nucleotide sequence ID" value="NZ_JBFPDI010000011.1"/>
</dbReference>
<evidence type="ECO:0000256" key="1">
    <source>
        <dbReference type="SAM" id="MobiDB-lite"/>
    </source>
</evidence>
<evidence type="ECO:0000313" key="3">
    <source>
        <dbReference type="Proteomes" id="UP000306378"/>
    </source>
</evidence>